<accession>A0ABV7RL90</accession>
<gene>
    <name evidence="2" type="ORF">ACFOLC_05215</name>
</gene>
<feature type="transmembrane region" description="Helical" evidence="1">
    <location>
        <begin position="60"/>
        <end position="79"/>
    </location>
</feature>
<name>A0ABV7RL90_9GAMM</name>
<reference evidence="3" key="1">
    <citation type="journal article" date="2019" name="Int. J. Syst. Evol. Microbiol.">
        <title>The Global Catalogue of Microorganisms (GCM) 10K type strain sequencing project: providing services to taxonomists for standard genome sequencing and annotation.</title>
        <authorList>
            <consortium name="The Broad Institute Genomics Platform"/>
            <consortium name="The Broad Institute Genome Sequencing Center for Infectious Disease"/>
            <person name="Wu L."/>
            <person name="Ma J."/>
        </authorList>
    </citation>
    <scope>NUCLEOTIDE SEQUENCE [LARGE SCALE GENOMIC DNA]</scope>
    <source>
        <strain evidence="3">KCTC 42875</strain>
    </source>
</reference>
<dbReference type="RefSeq" id="WP_386758175.1">
    <property type="nucleotide sequence ID" value="NZ_JBHRXK010000002.1"/>
</dbReference>
<evidence type="ECO:0000313" key="3">
    <source>
        <dbReference type="Proteomes" id="UP001595740"/>
    </source>
</evidence>
<dbReference type="Proteomes" id="UP001595740">
    <property type="component" value="Unassembled WGS sequence"/>
</dbReference>
<evidence type="ECO:0008006" key="4">
    <source>
        <dbReference type="Google" id="ProtNLM"/>
    </source>
</evidence>
<proteinExistence type="predicted"/>
<evidence type="ECO:0000256" key="1">
    <source>
        <dbReference type="SAM" id="Phobius"/>
    </source>
</evidence>
<dbReference type="EMBL" id="JBHRXK010000002">
    <property type="protein sequence ID" value="MFC3550409.1"/>
    <property type="molecule type" value="Genomic_DNA"/>
</dbReference>
<feature type="transmembrane region" description="Helical" evidence="1">
    <location>
        <begin position="85"/>
        <end position="105"/>
    </location>
</feature>
<keyword evidence="1" id="KW-0812">Transmembrane</keyword>
<organism evidence="2 3">
    <name type="scientific">Lysobacter cavernae</name>
    <dbReference type="NCBI Taxonomy" id="1685901"/>
    <lineage>
        <taxon>Bacteria</taxon>
        <taxon>Pseudomonadati</taxon>
        <taxon>Pseudomonadota</taxon>
        <taxon>Gammaproteobacteria</taxon>
        <taxon>Lysobacterales</taxon>
        <taxon>Lysobacteraceae</taxon>
        <taxon>Lysobacter</taxon>
    </lineage>
</organism>
<protein>
    <recommendedName>
        <fullName evidence="4">Transmembrane protein</fullName>
    </recommendedName>
</protein>
<keyword evidence="1" id="KW-0472">Membrane</keyword>
<keyword evidence="1" id="KW-1133">Transmembrane helix</keyword>
<comment type="caution">
    <text evidence="2">The sequence shown here is derived from an EMBL/GenBank/DDBJ whole genome shotgun (WGS) entry which is preliminary data.</text>
</comment>
<evidence type="ECO:0000313" key="2">
    <source>
        <dbReference type="EMBL" id="MFC3550409.1"/>
    </source>
</evidence>
<keyword evidence="3" id="KW-1185">Reference proteome</keyword>
<feature type="transmembrane region" description="Helical" evidence="1">
    <location>
        <begin position="6"/>
        <end position="24"/>
    </location>
</feature>
<sequence>MQNFEVLIPITLFICVVYAIKVVVDARTRAKIIASNGSEELIRTMVQAEAQQRRHASLRWGVLLLAVGLGFGLIEAFGWREVTPGVVAVLLGVTGLGNLLAYAAARKLG</sequence>